<dbReference type="InterPro" id="IPR037401">
    <property type="entry name" value="SnoaL-like"/>
</dbReference>
<feature type="domain" description="SnoaL-like" evidence="2">
    <location>
        <begin position="28"/>
        <end position="147"/>
    </location>
</feature>
<dbReference type="InterPro" id="IPR032710">
    <property type="entry name" value="NTF2-like_dom_sf"/>
</dbReference>
<evidence type="ECO:0000313" key="4">
    <source>
        <dbReference type="Proteomes" id="UP000183685"/>
    </source>
</evidence>
<dbReference type="SUPFAM" id="SSF54427">
    <property type="entry name" value="NTF2-like"/>
    <property type="match status" value="1"/>
</dbReference>
<dbReference type="AlphaFoldDB" id="A0A1G6WL04"/>
<sequence>MRILICAALIAIGSTSVFASADDKKAIKEIIAAIEYGWENGDGAPFRKHFLDFEGARYVESGGQNEGLDDLVTNHVEPEKDALEYLHLDFSDIEIHFEGGFAWAIADTRVKGKVRKNGREFDKAGRQTFLFRLVEGEWKVVHTHSSSRDYRPKKHEH</sequence>
<feature type="chain" id="PRO_5010303302" evidence="1">
    <location>
        <begin position="20"/>
        <end position="157"/>
    </location>
</feature>
<evidence type="ECO:0000259" key="2">
    <source>
        <dbReference type="Pfam" id="PF13474"/>
    </source>
</evidence>
<dbReference type="STRING" id="637679.GCA_001550055_02857"/>
<evidence type="ECO:0000256" key="1">
    <source>
        <dbReference type="SAM" id="SignalP"/>
    </source>
</evidence>
<dbReference type="Pfam" id="PF13474">
    <property type="entry name" value="SnoaL_3"/>
    <property type="match status" value="1"/>
</dbReference>
<dbReference type="OrthoDB" id="5574313at2"/>
<organism evidence="3 4">
    <name type="scientific">Kordiimonas lacus</name>
    <dbReference type="NCBI Taxonomy" id="637679"/>
    <lineage>
        <taxon>Bacteria</taxon>
        <taxon>Pseudomonadati</taxon>
        <taxon>Pseudomonadota</taxon>
        <taxon>Alphaproteobacteria</taxon>
        <taxon>Kordiimonadales</taxon>
        <taxon>Kordiimonadaceae</taxon>
        <taxon>Kordiimonas</taxon>
    </lineage>
</organism>
<proteinExistence type="predicted"/>
<feature type="signal peptide" evidence="1">
    <location>
        <begin position="1"/>
        <end position="19"/>
    </location>
</feature>
<keyword evidence="4" id="KW-1185">Reference proteome</keyword>
<keyword evidence="1" id="KW-0732">Signal</keyword>
<name>A0A1G6WL04_9PROT</name>
<gene>
    <name evidence="3" type="ORF">SAMN04488071_1141</name>
</gene>
<dbReference type="RefSeq" id="WP_068306273.1">
    <property type="nucleotide sequence ID" value="NZ_FNAK01000002.1"/>
</dbReference>
<accession>A0A1G6WL04</accession>
<evidence type="ECO:0000313" key="3">
    <source>
        <dbReference type="EMBL" id="SDD66363.1"/>
    </source>
</evidence>
<reference evidence="3 4" key="1">
    <citation type="submission" date="2016-10" db="EMBL/GenBank/DDBJ databases">
        <authorList>
            <person name="de Groot N.N."/>
        </authorList>
    </citation>
    <scope>NUCLEOTIDE SEQUENCE [LARGE SCALE GENOMIC DNA]</scope>
    <source>
        <strain evidence="3 4">CGMCC 1.9109</strain>
    </source>
</reference>
<dbReference type="Proteomes" id="UP000183685">
    <property type="component" value="Unassembled WGS sequence"/>
</dbReference>
<dbReference type="Gene3D" id="3.10.450.50">
    <property type="match status" value="1"/>
</dbReference>
<dbReference type="EMBL" id="FNAK01000002">
    <property type="protein sequence ID" value="SDD66363.1"/>
    <property type="molecule type" value="Genomic_DNA"/>
</dbReference>
<protein>
    <submittedName>
        <fullName evidence="3">SnoaL-like domain-containing protein</fullName>
    </submittedName>
</protein>